<dbReference type="OrthoDB" id="6710715at2"/>
<dbReference type="HOGENOM" id="CLU_1399828_0_0_6"/>
<comment type="caution">
    <text evidence="1">The sequence shown here is derived from an EMBL/GenBank/DDBJ whole genome shotgun (WGS) entry which is preliminary data.</text>
</comment>
<dbReference type="AlphaFoldDB" id="N8Y896"/>
<dbReference type="Proteomes" id="UP000013117">
    <property type="component" value="Unassembled WGS sequence"/>
</dbReference>
<dbReference type="PATRIC" id="fig|1120926.3.peg.2618"/>
<evidence type="ECO:0000313" key="2">
    <source>
        <dbReference type="Proteomes" id="UP000013117"/>
    </source>
</evidence>
<gene>
    <name evidence="1" type="ORF">F960_02704</name>
</gene>
<name>N8Y896_9GAMM</name>
<sequence length="185" mass="21877">MKDKPWIEESDSLRNTYGLLNKSELDNFLNLLRKWGAINKSSIEMDIEKIELLDFFDRNNEYCHFSLFEKICSMMANSEHLYWIPTCDGEQSFLDDYDPPMIAKTMPKIEVLKNVSSSFMQLVNGGYMLFDSEERFFGIIIDGYYMLVFIKKEFVDSELLKFTENWKHIDENLDSILKNDLLSRV</sequence>
<evidence type="ECO:0000313" key="1">
    <source>
        <dbReference type="EMBL" id="ENV32982.1"/>
    </source>
</evidence>
<dbReference type="GeneID" id="84210018"/>
<organism evidence="1 2">
    <name type="scientific">Acinetobacter gerneri DSM 14967 = CIP 107464 = MTCC 9824</name>
    <dbReference type="NCBI Taxonomy" id="1120926"/>
    <lineage>
        <taxon>Bacteria</taxon>
        <taxon>Pseudomonadati</taxon>
        <taxon>Pseudomonadota</taxon>
        <taxon>Gammaproteobacteria</taxon>
        <taxon>Moraxellales</taxon>
        <taxon>Moraxellaceae</taxon>
        <taxon>Acinetobacter</taxon>
    </lineage>
</organism>
<accession>N8Y896</accession>
<dbReference type="eggNOG" id="ENOG50343J8">
    <property type="taxonomic scope" value="Bacteria"/>
</dbReference>
<protein>
    <submittedName>
        <fullName evidence="1">Uncharacterized protein</fullName>
    </submittedName>
</protein>
<proteinExistence type="predicted"/>
<dbReference type="STRING" id="202952.GCA_000747725_03445"/>
<keyword evidence="2" id="KW-1185">Reference proteome</keyword>
<reference evidence="1 2" key="1">
    <citation type="submission" date="2013-02" db="EMBL/GenBank/DDBJ databases">
        <title>The Genome Sequence of Acinetobacter gerneri CIP 107464.</title>
        <authorList>
            <consortium name="The Broad Institute Genome Sequencing Platform"/>
            <consortium name="The Broad Institute Genome Sequencing Center for Infectious Disease"/>
            <person name="Cerqueira G."/>
            <person name="Feldgarden M."/>
            <person name="Courvalin P."/>
            <person name="Perichon B."/>
            <person name="Grillot-Courvalin C."/>
            <person name="Clermont D."/>
            <person name="Rocha E."/>
            <person name="Yoon E.-J."/>
            <person name="Nemec A."/>
            <person name="Walker B."/>
            <person name="Young S.K."/>
            <person name="Zeng Q."/>
            <person name="Gargeya S."/>
            <person name="Fitzgerald M."/>
            <person name="Haas B."/>
            <person name="Abouelleil A."/>
            <person name="Alvarado L."/>
            <person name="Arachchi H.M."/>
            <person name="Berlin A.M."/>
            <person name="Chapman S.B."/>
            <person name="Dewar J."/>
            <person name="Goldberg J."/>
            <person name="Griggs A."/>
            <person name="Gujja S."/>
            <person name="Hansen M."/>
            <person name="Howarth C."/>
            <person name="Imamovic A."/>
            <person name="Larimer J."/>
            <person name="McCowan C."/>
            <person name="Murphy C."/>
            <person name="Neiman D."/>
            <person name="Pearson M."/>
            <person name="Priest M."/>
            <person name="Roberts A."/>
            <person name="Saif S."/>
            <person name="Shea T."/>
            <person name="Sisk P."/>
            <person name="Sykes S."/>
            <person name="Wortman J."/>
            <person name="Nusbaum C."/>
            <person name="Birren B."/>
        </authorList>
    </citation>
    <scope>NUCLEOTIDE SEQUENCE [LARGE SCALE GENOMIC DNA]</scope>
    <source>
        <strain evidence="1 2">CIP 107464</strain>
    </source>
</reference>
<dbReference type="RefSeq" id="WP_004865503.1">
    <property type="nucleotide sequence ID" value="NZ_ASYY01000033.1"/>
</dbReference>
<dbReference type="EMBL" id="APPN01000071">
    <property type="protein sequence ID" value="ENV32982.1"/>
    <property type="molecule type" value="Genomic_DNA"/>
</dbReference>